<dbReference type="RefSeq" id="WP_199464549.1">
    <property type="nucleotide sequence ID" value="NZ_CAWNWM010000047.1"/>
</dbReference>
<evidence type="ECO:0000313" key="3">
    <source>
        <dbReference type="Proteomes" id="UP000248857"/>
    </source>
</evidence>
<dbReference type="AlphaFoldDB" id="A0A2W1J6K6"/>
<dbReference type="GO" id="GO:0008270">
    <property type="term" value="F:zinc ion binding"/>
    <property type="evidence" value="ECO:0007669"/>
    <property type="project" value="InterPro"/>
</dbReference>
<keyword evidence="3" id="KW-1185">Reference proteome</keyword>
<feature type="domain" description="HNH nuclease" evidence="1">
    <location>
        <begin position="7"/>
        <end position="62"/>
    </location>
</feature>
<evidence type="ECO:0000259" key="1">
    <source>
        <dbReference type="SMART" id="SM00507"/>
    </source>
</evidence>
<reference evidence="2 3" key="1">
    <citation type="journal article" date="2018" name="Sci. Rep.">
        <title>A novel species of the marine cyanobacterium Acaryochloris with a unique pigment content and lifestyle.</title>
        <authorList>
            <person name="Partensky F."/>
            <person name="Six C."/>
            <person name="Ratin M."/>
            <person name="Garczarek L."/>
            <person name="Vaulot D."/>
            <person name="Probert I."/>
            <person name="Calteau A."/>
            <person name="Gourvil P."/>
            <person name="Marie D."/>
            <person name="Grebert T."/>
            <person name="Bouchier C."/>
            <person name="Le Panse S."/>
            <person name="Gachenot M."/>
            <person name="Rodriguez F."/>
            <person name="Garrido J.L."/>
        </authorList>
    </citation>
    <scope>NUCLEOTIDE SEQUENCE [LARGE SCALE GENOMIC DNA]</scope>
    <source>
        <strain evidence="2 3">RCC1774</strain>
    </source>
</reference>
<dbReference type="Gene3D" id="1.10.30.50">
    <property type="match status" value="1"/>
</dbReference>
<dbReference type="InterPro" id="IPR003615">
    <property type="entry name" value="HNH_nuc"/>
</dbReference>
<dbReference type="SMART" id="SM00507">
    <property type="entry name" value="HNHc"/>
    <property type="match status" value="1"/>
</dbReference>
<accession>A0A2W1J6K6</accession>
<dbReference type="PANTHER" id="PTHR33877">
    <property type="entry name" value="SLL1193 PROTEIN"/>
    <property type="match status" value="1"/>
</dbReference>
<evidence type="ECO:0000313" key="2">
    <source>
        <dbReference type="EMBL" id="PZD70253.1"/>
    </source>
</evidence>
<comment type="caution">
    <text evidence="2">The sequence shown here is derived from an EMBL/GenBank/DDBJ whole genome shotgun (WGS) entry which is preliminary data.</text>
</comment>
<dbReference type="Proteomes" id="UP000248857">
    <property type="component" value="Unassembled WGS sequence"/>
</dbReference>
<dbReference type="InterPro" id="IPR052892">
    <property type="entry name" value="NA-targeting_endonuclease"/>
</dbReference>
<name>A0A2W1J6K6_9CYAN</name>
<gene>
    <name evidence="2" type="ORF">C1752_14866</name>
</gene>
<dbReference type="GO" id="GO:0003676">
    <property type="term" value="F:nucleic acid binding"/>
    <property type="evidence" value="ECO:0007669"/>
    <property type="project" value="InterPro"/>
</dbReference>
<protein>
    <recommendedName>
        <fullName evidence="1">HNH nuclease domain-containing protein</fullName>
    </recommendedName>
</protein>
<dbReference type="PANTHER" id="PTHR33877:SF1">
    <property type="entry name" value="TYPE IV METHYL-DIRECTED RESTRICTION ENZYME ECOKMCRA"/>
    <property type="match status" value="1"/>
</dbReference>
<dbReference type="GO" id="GO:0004519">
    <property type="term" value="F:endonuclease activity"/>
    <property type="evidence" value="ECO:0007669"/>
    <property type="project" value="InterPro"/>
</dbReference>
<dbReference type="InterPro" id="IPR002711">
    <property type="entry name" value="HNH"/>
</dbReference>
<proteinExistence type="predicted"/>
<organism evidence="2 3">
    <name type="scientific">Acaryochloris thomasi RCC1774</name>
    <dbReference type="NCBI Taxonomy" id="1764569"/>
    <lineage>
        <taxon>Bacteria</taxon>
        <taxon>Bacillati</taxon>
        <taxon>Cyanobacteriota</taxon>
        <taxon>Cyanophyceae</taxon>
        <taxon>Acaryochloridales</taxon>
        <taxon>Acaryochloridaceae</taxon>
        <taxon>Acaryochloris</taxon>
        <taxon>Acaryochloris thomasi</taxon>
    </lineage>
</organism>
<dbReference type="EMBL" id="PQWO01000047">
    <property type="protein sequence ID" value="PZD70253.1"/>
    <property type="molecule type" value="Genomic_DNA"/>
</dbReference>
<dbReference type="CDD" id="cd00085">
    <property type="entry name" value="HNHc"/>
    <property type="match status" value="1"/>
</dbReference>
<sequence length="130" mass="15066">MTNIPALLRRQVKDQANYCCEYCLLPNDASFYPHEVDHIIARKHGGKTTAENLAYACWRCNRHKGTDLGSFDPETGNFSFLFNPRTQCWNDHFSRHNAQISSKTTEGRTTISLLKLNTHERIVERQRLNL</sequence>
<dbReference type="Pfam" id="PF01844">
    <property type="entry name" value="HNH"/>
    <property type="match status" value="1"/>
</dbReference>